<name>I0Z4X6_COCSC</name>
<dbReference type="GeneID" id="17043699"/>
<proteinExistence type="predicted"/>
<evidence type="ECO:0000313" key="2">
    <source>
        <dbReference type="EMBL" id="EIE25695.1"/>
    </source>
</evidence>
<dbReference type="Proteomes" id="UP000007264">
    <property type="component" value="Unassembled WGS sequence"/>
</dbReference>
<accession>I0Z4X6</accession>
<keyword evidence="3" id="KW-1185">Reference proteome</keyword>
<evidence type="ECO:0000256" key="1">
    <source>
        <dbReference type="SAM" id="MobiDB-lite"/>
    </source>
</evidence>
<sequence length="132" mass="14547">MSWNPTQVAGLEKTPSPRQQVGDKDDRSPTHYGYYATPCRRDWGLGETSRSPNPPTYAAPPAPKKKPRPAGAHATVNGGRTVRNLYPEFMEAIDWTRLRAEVEICHMEVYPATLEQPSAPLASQAMLLAAAM</sequence>
<dbReference type="KEGG" id="csl:COCSUDRAFT_64783"/>
<dbReference type="AlphaFoldDB" id="I0Z4X6"/>
<feature type="compositionally biased region" description="Pro residues" evidence="1">
    <location>
        <begin position="52"/>
        <end position="62"/>
    </location>
</feature>
<evidence type="ECO:0000313" key="3">
    <source>
        <dbReference type="Proteomes" id="UP000007264"/>
    </source>
</evidence>
<gene>
    <name evidence="2" type="ORF">COCSUDRAFT_64783</name>
</gene>
<reference evidence="2 3" key="1">
    <citation type="journal article" date="2012" name="Genome Biol.">
        <title>The genome of the polar eukaryotic microalga coccomyxa subellipsoidea reveals traits of cold adaptation.</title>
        <authorList>
            <person name="Blanc G."/>
            <person name="Agarkova I."/>
            <person name="Grimwood J."/>
            <person name="Kuo A."/>
            <person name="Brueggeman A."/>
            <person name="Dunigan D."/>
            <person name="Gurnon J."/>
            <person name="Ladunga I."/>
            <person name="Lindquist E."/>
            <person name="Lucas S."/>
            <person name="Pangilinan J."/>
            <person name="Proschold T."/>
            <person name="Salamov A."/>
            <person name="Schmutz J."/>
            <person name="Weeks D."/>
            <person name="Yamada T."/>
            <person name="Claverie J.M."/>
            <person name="Grigoriev I."/>
            <person name="Van Etten J."/>
            <person name="Lomsadze A."/>
            <person name="Borodovsky M."/>
        </authorList>
    </citation>
    <scope>NUCLEOTIDE SEQUENCE [LARGE SCALE GENOMIC DNA]</scope>
    <source>
        <strain evidence="2 3">C-169</strain>
    </source>
</reference>
<dbReference type="RefSeq" id="XP_005650239.1">
    <property type="nucleotide sequence ID" value="XM_005650182.1"/>
</dbReference>
<protein>
    <submittedName>
        <fullName evidence="2">Uncharacterized protein</fullName>
    </submittedName>
</protein>
<feature type="region of interest" description="Disordered" evidence="1">
    <location>
        <begin position="1"/>
        <end position="76"/>
    </location>
</feature>
<organism evidence="2 3">
    <name type="scientific">Coccomyxa subellipsoidea (strain C-169)</name>
    <name type="common">Green microalga</name>
    <dbReference type="NCBI Taxonomy" id="574566"/>
    <lineage>
        <taxon>Eukaryota</taxon>
        <taxon>Viridiplantae</taxon>
        <taxon>Chlorophyta</taxon>
        <taxon>core chlorophytes</taxon>
        <taxon>Trebouxiophyceae</taxon>
        <taxon>Trebouxiophyceae incertae sedis</taxon>
        <taxon>Coccomyxaceae</taxon>
        <taxon>Coccomyxa</taxon>
        <taxon>Coccomyxa subellipsoidea</taxon>
    </lineage>
</organism>
<dbReference type="EMBL" id="AGSI01000003">
    <property type="protein sequence ID" value="EIE25695.1"/>
    <property type="molecule type" value="Genomic_DNA"/>
</dbReference>
<comment type="caution">
    <text evidence="2">The sequence shown here is derived from an EMBL/GenBank/DDBJ whole genome shotgun (WGS) entry which is preliminary data.</text>
</comment>